<dbReference type="AlphaFoldDB" id="A0A9W6H0I9"/>
<gene>
    <name evidence="1" type="ORF">LMG27198_51580</name>
</gene>
<dbReference type="EMBL" id="BSEC01000009">
    <property type="protein sequence ID" value="GLI96165.1"/>
    <property type="molecule type" value="Genomic_DNA"/>
</dbReference>
<name>A0A9W6H0I9_9HYPH</name>
<evidence type="ECO:0000313" key="1">
    <source>
        <dbReference type="EMBL" id="GLI96165.1"/>
    </source>
</evidence>
<organism evidence="1 2">
    <name type="scientific">Methylocystis echinoides</name>
    <dbReference type="NCBI Taxonomy" id="29468"/>
    <lineage>
        <taxon>Bacteria</taxon>
        <taxon>Pseudomonadati</taxon>
        <taxon>Pseudomonadota</taxon>
        <taxon>Alphaproteobacteria</taxon>
        <taxon>Hyphomicrobiales</taxon>
        <taxon>Methylocystaceae</taxon>
        <taxon>Methylocystis</taxon>
    </lineage>
</organism>
<reference evidence="1" key="1">
    <citation type="journal article" date="2023" name="Int. J. Syst. Evol. Microbiol.">
        <title>Methylocystis iwaonis sp. nov., a type II methane-oxidizing bacterium from surface soil of a rice paddy field in Japan, and emended description of the genus Methylocystis (ex Whittenbury et al. 1970) Bowman et al. 1993.</title>
        <authorList>
            <person name="Kaise H."/>
            <person name="Sawadogo J.B."/>
            <person name="Alam M.S."/>
            <person name="Ueno C."/>
            <person name="Dianou D."/>
            <person name="Shinjo R."/>
            <person name="Asakawa S."/>
        </authorList>
    </citation>
    <scope>NUCLEOTIDE SEQUENCE</scope>
    <source>
        <strain evidence="1">LMG27198</strain>
    </source>
</reference>
<sequence>MRAGVRALTVVVLGVRRRAPEVARRSGTPAGTFAGPRRAWIGSACLSLCQTRRFIRTRAAGHVQWNGRRVLVMAWRIGAPARPVAILTAALIGDLPPDLREARCWTRARIGCCTGIAGRAVQLPFGCTCADA</sequence>
<accession>A0A9W6H0I9</accession>
<keyword evidence="2" id="KW-1185">Reference proteome</keyword>
<evidence type="ECO:0000313" key="2">
    <source>
        <dbReference type="Proteomes" id="UP001144323"/>
    </source>
</evidence>
<protein>
    <submittedName>
        <fullName evidence="1">Uncharacterized protein</fullName>
    </submittedName>
</protein>
<proteinExistence type="predicted"/>
<dbReference type="Proteomes" id="UP001144323">
    <property type="component" value="Unassembled WGS sequence"/>
</dbReference>
<comment type="caution">
    <text evidence="1">The sequence shown here is derived from an EMBL/GenBank/DDBJ whole genome shotgun (WGS) entry which is preliminary data.</text>
</comment>